<sequence length="97" mass="10899">MMRKLMKITNSIELLDWFKAAIDVESDYMVAKLTGLTTQSVSAVRNGKNEFSEYTALKLLLVGDHPEALETMAILQAFKAEKNGDEEAAKFWRQSVA</sequence>
<name>A0ABZ0MJN8_9GAMM</name>
<organism evidence="1 2">
    <name type="scientific">Pseudoalteromonas maricaloris</name>
    <dbReference type="NCBI Taxonomy" id="184924"/>
    <lineage>
        <taxon>Bacteria</taxon>
        <taxon>Pseudomonadati</taxon>
        <taxon>Pseudomonadota</taxon>
        <taxon>Gammaproteobacteria</taxon>
        <taxon>Alteromonadales</taxon>
        <taxon>Pseudoalteromonadaceae</taxon>
        <taxon>Pseudoalteromonas</taxon>
    </lineage>
</organism>
<evidence type="ECO:0008006" key="3">
    <source>
        <dbReference type="Google" id="ProtNLM"/>
    </source>
</evidence>
<reference evidence="1 2" key="1">
    <citation type="submission" date="2023-10" db="EMBL/GenBank/DDBJ databases">
        <title>To unveil natural product biosynthetic capacity in Pseudoalteromonas.</title>
        <authorList>
            <person name="Wang J."/>
        </authorList>
    </citation>
    <scope>NUCLEOTIDE SEQUENCE [LARGE SCALE GENOMIC DNA]</scope>
    <source>
        <strain evidence="1 2">DSM 15914</strain>
    </source>
</reference>
<dbReference type="RefSeq" id="WP_010605427.1">
    <property type="nucleotide sequence ID" value="NZ_CBCSDF010000005.1"/>
</dbReference>
<evidence type="ECO:0000313" key="2">
    <source>
        <dbReference type="Proteomes" id="UP001304419"/>
    </source>
</evidence>
<accession>A0ABZ0MJN8</accession>
<keyword evidence="2" id="KW-1185">Reference proteome</keyword>
<gene>
    <name evidence="1" type="ORF">R5H13_20910</name>
</gene>
<evidence type="ECO:0000313" key="1">
    <source>
        <dbReference type="EMBL" id="WOX31403.1"/>
    </source>
</evidence>
<proteinExistence type="predicted"/>
<dbReference type="EMBL" id="CP137579">
    <property type="protein sequence ID" value="WOX31403.1"/>
    <property type="molecule type" value="Genomic_DNA"/>
</dbReference>
<dbReference type="Proteomes" id="UP001304419">
    <property type="component" value="Chromosome 2"/>
</dbReference>
<protein>
    <recommendedName>
        <fullName evidence="3">Transcriptional regulator</fullName>
    </recommendedName>
</protein>